<dbReference type="InterPro" id="IPR035940">
    <property type="entry name" value="CAP_sf"/>
</dbReference>
<dbReference type="PANTHER" id="PTHR31157:SF1">
    <property type="entry name" value="SCP DOMAIN-CONTAINING PROTEIN"/>
    <property type="match status" value="1"/>
</dbReference>
<proteinExistence type="predicted"/>
<name>A0A6J4URJ1_9BACT</name>
<feature type="domain" description="SCP" evidence="1">
    <location>
        <begin position="251"/>
        <end position="371"/>
    </location>
</feature>
<dbReference type="PANTHER" id="PTHR31157">
    <property type="entry name" value="SCP DOMAIN-CONTAINING PROTEIN"/>
    <property type="match status" value="1"/>
</dbReference>
<gene>
    <name evidence="2" type="ORF">AVDCRST_MAG18-581</name>
</gene>
<protein>
    <recommendedName>
        <fullName evidence="1">SCP domain-containing protein</fullName>
    </recommendedName>
</protein>
<accession>A0A6J4URJ1</accession>
<reference evidence="2" key="1">
    <citation type="submission" date="2020-02" db="EMBL/GenBank/DDBJ databases">
        <authorList>
            <person name="Meier V. D."/>
        </authorList>
    </citation>
    <scope>NUCLEOTIDE SEQUENCE</scope>
    <source>
        <strain evidence="2">AVDCRST_MAG18</strain>
    </source>
</reference>
<dbReference type="AlphaFoldDB" id="A0A6J4URJ1"/>
<evidence type="ECO:0000313" key="2">
    <source>
        <dbReference type="EMBL" id="CAA9554569.1"/>
    </source>
</evidence>
<organism evidence="2">
    <name type="scientific">uncultured Thermomicrobiales bacterium</name>
    <dbReference type="NCBI Taxonomy" id="1645740"/>
    <lineage>
        <taxon>Bacteria</taxon>
        <taxon>Pseudomonadati</taxon>
        <taxon>Thermomicrobiota</taxon>
        <taxon>Thermomicrobia</taxon>
        <taxon>Thermomicrobiales</taxon>
        <taxon>environmental samples</taxon>
    </lineage>
</organism>
<dbReference type="Pfam" id="PF00188">
    <property type="entry name" value="CAP"/>
    <property type="match status" value="1"/>
</dbReference>
<dbReference type="InterPro" id="IPR014044">
    <property type="entry name" value="CAP_dom"/>
</dbReference>
<evidence type="ECO:0000259" key="1">
    <source>
        <dbReference type="Pfam" id="PF00188"/>
    </source>
</evidence>
<dbReference type="Gene3D" id="3.40.33.10">
    <property type="entry name" value="CAP"/>
    <property type="match status" value="1"/>
</dbReference>
<dbReference type="CDD" id="cd05379">
    <property type="entry name" value="CAP_bacterial"/>
    <property type="match status" value="1"/>
</dbReference>
<sequence length="389" mass="42751">MLCRRRPASQSRGQTTIRQIIAPVFLLIALLGAVILPTPVAAAGPRYFPETGHNSPEIFMSFWGAHGGQEAFGLPITEAYSQDGLTIQWFERARFERHLANKDTPFEVQLGQLGRELRAPDAPVVPLTSRPGARYFAETGHNVALFLDYWLGHGGLIRFGLPLTEEMREQNAADGQTYTIQYFERGRLEYHPEHKGTPNEVQLGLIGLERYNAIKVTDPVAAAAGVPVAQPIAASAPSATSGDTIELQMWRAINAYRASRGVPPLAYDPLVAKAAAIHVEDMTANNFLEHTGSDGSRPIDRMRRVGVKVQWASENISMECAKDPATAIKNIQAWMLAEPYASGLYNHHWNILYKGYSRIGISFGVAKNGCWVMSENFADGEPTPGSLPK</sequence>
<dbReference type="SUPFAM" id="SSF55797">
    <property type="entry name" value="PR-1-like"/>
    <property type="match status" value="1"/>
</dbReference>
<dbReference type="EMBL" id="CADCWN010000043">
    <property type="protein sequence ID" value="CAA9554569.1"/>
    <property type="molecule type" value="Genomic_DNA"/>
</dbReference>